<accession>A0AAD6YBW6</accession>
<organism evidence="2 3">
    <name type="scientific">Mycena pura</name>
    <dbReference type="NCBI Taxonomy" id="153505"/>
    <lineage>
        <taxon>Eukaryota</taxon>
        <taxon>Fungi</taxon>
        <taxon>Dikarya</taxon>
        <taxon>Basidiomycota</taxon>
        <taxon>Agaricomycotina</taxon>
        <taxon>Agaricomycetes</taxon>
        <taxon>Agaricomycetidae</taxon>
        <taxon>Agaricales</taxon>
        <taxon>Marasmiineae</taxon>
        <taxon>Mycenaceae</taxon>
        <taxon>Mycena</taxon>
    </lineage>
</organism>
<reference evidence="2" key="1">
    <citation type="submission" date="2023-03" db="EMBL/GenBank/DDBJ databases">
        <title>Massive genome expansion in bonnet fungi (Mycena s.s.) driven by repeated elements and novel gene families across ecological guilds.</title>
        <authorList>
            <consortium name="Lawrence Berkeley National Laboratory"/>
            <person name="Harder C.B."/>
            <person name="Miyauchi S."/>
            <person name="Viragh M."/>
            <person name="Kuo A."/>
            <person name="Thoen E."/>
            <person name="Andreopoulos B."/>
            <person name="Lu D."/>
            <person name="Skrede I."/>
            <person name="Drula E."/>
            <person name="Henrissat B."/>
            <person name="Morin E."/>
            <person name="Kohler A."/>
            <person name="Barry K."/>
            <person name="LaButti K."/>
            <person name="Morin E."/>
            <person name="Salamov A."/>
            <person name="Lipzen A."/>
            <person name="Mereny Z."/>
            <person name="Hegedus B."/>
            <person name="Baldrian P."/>
            <person name="Stursova M."/>
            <person name="Weitz H."/>
            <person name="Taylor A."/>
            <person name="Grigoriev I.V."/>
            <person name="Nagy L.G."/>
            <person name="Martin F."/>
            <person name="Kauserud H."/>
        </authorList>
    </citation>
    <scope>NUCLEOTIDE SEQUENCE</scope>
    <source>
        <strain evidence="2">9144</strain>
    </source>
</reference>
<comment type="caution">
    <text evidence="2">The sequence shown here is derived from an EMBL/GenBank/DDBJ whole genome shotgun (WGS) entry which is preliminary data.</text>
</comment>
<proteinExistence type="predicted"/>
<evidence type="ECO:0000313" key="3">
    <source>
        <dbReference type="Proteomes" id="UP001219525"/>
    </source>
</evidence>
<dbReference type="AlphaFoldDB" id="A0AAD6YBW6"/>
<feature type="region of interest" description="Disordered" evidence="1">
    <location>
        <begin position="71"/>
        <end position="92"/>
    </location>
</feature>
<sequence>MVHKRPTVLKAAVCHQAAWATWRTRLAVTPEFAQASCPADDALPYRQMLRTNMLLMLPKLAQGWRPTITRRPRASGLAHKKTPSLLKPSRHPRSRYTPLARILPRTIMDAFTHTVTIPTECEEPTLVVCREDTTLPPVENDSGRGTGGQCVIA</sequence>
<protein>
    <submittedName>
        <fullName evidence="2">Uncharacterized protein</fullName>
    </submittedName>
</protein>
<gene>
    <name evidence="2" type="ORF">GGX14DRAFT_543543</name>
</gene>
<dbReference type="Proteomes" id="UP001219525">
    <property type="component" value="Unassembled WGS sequence"/>
</dbReference>
<name>A0AAD6YBW6_9AGAR</name>
<evidence type="ECO:0000313" key="2">
    <source>
        <dbReference type="EMBL" id="KAJ7208028.1"/>
    </source>
</evidence>
<dbReference type="EMBL" id="JARJCW010000035">
    <property type="protein sequence ID" value="KAJ7208028.1"/>
    <property type="molecule type" value="Genomic_DNA"/>
</dbReference>
<evidence type="ECO:0000256" key="1">
    <source>
        <dbReference type="SAM" id="MobiDB-lite"/>
    </source>
</evidence>
<keyword evidence="3" id="KW-1185">Reference proteome</keyword>